<organism evidence="3 4">
    <name type="scientific">Serinibacter arcticus</name>
    <dbReference type="NCBI Taxonomy" id="1655435"/>
    <lineage>
        <taxon>Bacteria</taxon>
        <taxon>Bacillati</taxon>
        <taxon>Actinomycetota</taxon>
        <taxon>Actinomycetes</taxon>
        <taxon>Micrococcales</taxon>
        <taxon>Beutenbergiaceae</taxon>
        <taxon>Serinibacter</taxon>
    </lineage>
</organism>
<name>A0A4Z1E6V8_9MICO</name>
<evidence type="ECO:0000313" key="3">
    <source>
        <dbReference type="EMBL" id="TGO05321.1"/>
    </source>
</evidence>
<dbReference type="AlphaFoldDB" id="A0A4Z1E6V8"/>
<evidence type="ECO:0000259" key="2">
    <source>
        <dbReference type="Pfam" id="PF02518"/>
    </source>
</evidence>
<accession>A0A4Z1E6V8</accession>
<dbReference type="Pfam" id="PF02518">
    <property type="entry name" value="HATPase_c"/>
    <property type="match status" value="1"/>
</dbReference>
<dbReference type="InterPro" id="IPR036890">
    <property type="entry name" value="HATPase_C_sf"/>
</dbReference>
<feature type="domain" description="Histidine kinase/HSP90-like ATPase" evidence="2">
    <location>
        <begin position="321"/>
        <end position="408"/>
    </location>
</feature>
<evidence type="ECO:0000313" key="4">
    <source>
        <dbReference type="Proteomes" id="UP000297318"/>
    </source>
</evidence>
<protein>
    <submittedName>
        <fullName evidence="3">Two-component system, sensor protein</fullName>
    </submittedName>
</protein>
<dbReference type="SUPFAM" id="SSF55874">
    <property type="entry name" value="ATPase domain of HSP90 chaperone/DNA topoisomerase II/histidine kinase"/>
    <property type="match status" value="1"/>
</dbReference>
<reference evidence="3 4" key="1">
    <citation type="submission" date="2018-11" db="EMBL/GenBank/DDBJ databases">
        <title>Complete genome sequencing of the Actinobacteria Serinibacter sp. K3-2.</title>
        <authorList>
            <person name="Rakitin A.L."/>
            <person name="Beletsky A.V."/>
            <person name="Mardanov A.V."/>
            <person name="Ravin N.V."/>
            <person name="Gromova A.S."/>
            <person name="Filippova S.N."/>
            <person name="Gal'Chenko V.F."/>
        </authorList>
    </citation>
    <scope>NUCLEOTIDE SEQUENCE [LARGE SCALE GENOMIC DNA]</scope>
    <source>
        <strain evidence="3 4">K3-2</strain>
    </source>
</reference>
<feature type="transmembrane region" description="Helical" evidence="1">
    <location>
        <begin position="150"/>
        <end position="170"/>
    </location>
</feature>
<dbReference type="InterPro" id="IPR003594">
    <property type="entry name" value="HATPase_dom"/>
</dbReference>
<keyword evidence="1" id="KW-0812">Transmembrane</keyword>
<dbReference type="EMBL" id="RHPJ01000002">
    <property type="protein sequence ID" value="TGO05321.1"/>
    <property type="molecule type" value="Genomic_DNA"/>
</dbReference>
<sequence length="421" mass="44010">MMAAVPPTAPTSTQRPWWHALTDLVHGRIATTASGLERALSLLVVGIRLGTLLQMAPSLAPGVAVSQRPGLYLASWIAAAAAAVVISVLALVRQGPLGRAVFAADVVLAVVLLLLGGLCVPTDQRIGTWIGFQPGNALGALLSGALVRGLGLWVAGLAVVVVADVAFRWAQASSDNASTVIGNVLTYVVLVSVSRVVTTYMRRVAADGDAARAEAAALARRDEERRAQVALHNGAAIMRLLADPDLDDGVRRAVRQEAEREARRMRSYLLGRRPDLDGDDGDERGLVALVLATTARFSDLPLHAALDLAEGVRVDGAVGAALDHALAALLLNVRDHSGASTVVVHADAEATPDGTRWTVTVHDDGRGFDTDRARWGVGLREVVHAQLTELGVDVEITSRPGHGSTAVLTGAGARVESARAV</sequence>
<keyword evidence="1" id="KW-0472">Membrane</keyword>
<keyword evidence="1" id="KW-1133">Transmembrane helix</keyword>
<keyword evidence="4" id="KW-1185">Reference proteome</keyword>
<evidence type="ECO:0000256" key="1">
    <source>
        <dbReference type="SAM" id="Phobius"/>
    </source>
</evidence>
<feature type="transmembrane region" description="Helical" evidence="1">
    <location>
        <begin position="176"/>
        <end position="193"/>
    </location>
</feature>
<dbReference type="Proteomes" id="UP000297318">
    <property type="component" value="Unassembled WGS sequence"/>
</dbReference>
<proteinExistence type="predicted"/>
<feature type="transmembrane region" description="Helical" evidence="1">
    <location>
        <begin position="71"/>
        <end position="92"/>
    </location>
</feature>
<dbReference type="Gene3D" id="3.30.565.10">
    <property type="entry name" value="Histidine kinase-like ATPase, C-terminal domain"/>
    <property type="match status" value="1"/>
</dbReference>
<gene>
    <name evidence="3" type="ORF">SERN_1325</name>
</gene>
<comment type="caution">
    <text evidence="3">The sequence shown here is derived from an EMBL/GenBank/DDBJ whole genome shotgun (WGS) entry which is preliminary data.</text>
</comment>
<feature type="transmembrane region" description="Helical" evidence="1">
    <location>
        <begin position="98"/>
        <end position="120"/>
    </location>
</feature>